<evidence type="ECO:0000256" key="1">
    <source>
        <dbReference type="ARBA" id="ARBA00004603"/>
    </source>
</evidence>
<evidence type="ECO:0000256" key="7">
    <source>
        <dbReference type="ARBA" id="ARBA00022833"/>
    </source>
</evidence>
<dbReference type="PANTHER" id="PTHR12326:SF12">
    <property type="entry name" value="PLECKSTRIN HOMOLOGY AND RUN DOMAIN CONTAINING M1"/>
    <property type="match status" value="1"/>
</dbReference>
<dbReference type="SUPFAM" id="SSF140741">
    <property type="entry name" value="RUN domain-like"/>
    <property type="match status" value="1"/>
</dbReference>
<keyword evidence="6" id="KW-0863">Zinc-finger</keyword>
<evidence type="ECO:0000256" key="8">
    <source>
        <dbReference type="ARBA" id="ARBA00023006"/>
    </source>
</evidence>
<dbReference type="PROSITE" id="PS50826">
    <property type="entry name" value="RUN"/>
    <property type="match status" value="1"/>
</dbReference>
<dbReference type="OrthoDB" id="62364at2759"/>
<dbReference type="GO" id="GO:0008270">
    <property type="term" value="F:zinc ion binding"/>
    <property type="evidence" value="ECO:0007669"/>
    <property type="project" value="UniProtKB-KW"/>
</dbReference>
<dbReference type="Gene3D" id="1.20.58.900">
    <property type="match status" value="1"/>
</dbReference>
<evidence type="ECO:0000259" key="10">
    <source>
        <dbReference type="PROSITE" id="PS50826"/>
    </source>
</evidence>
<dbReference type="InterPro" id="IPR004012">
    <property type="entry name" value="Run_dom"/>
</dbReference>
<dbReference type="Pfam" id="PF13901">
    <property type="entry name" value="RH_dom"/>
    <property type="match status" value="1"/>
</dbReference>
<protein>
    <recommendedName>
        <fullName evidence="10">RUN domain-containing protein</fullName>
    </recommendedName>
</protein>
<feature type="region of interest" description="Disordered" evidence="9">
    <location>
        <begin position="327"/>
        <end position="433"/>
    </location>
</feature>
<dbReference type="InterPro" id="IPR051366">
    <property type="entry name" value="DEF8"/>
</dbReference>
<evidence type="ECO:0000256" key="6">
    <source>
        <dbReference type="ARBA" id="ARBA00022771"/>
    </source>
</evidence>
<dbReference type="InterPro" id="IPR037213">
    <property type="entry name" value="Run_dom_sf"/>
</dbReference>
<keyword evidence="8" id="KW-0072">Autophagy</keyword>
<evidence type="ECO:0000256" key="4">
    <source>
        <dbReference type="ARBA" id="ARBA00022737"/>
    </source>
</evidence>
<dbReference type="SMART" id="SM01175">
    <property type="entry name" value="DUF4206"/>
    <property type="match status" value="1"/>
</dbReference>
<feature type="compositionally biased region" description="Basic and acidic residues" evidence="9">
    <location>
        <begin position="356"/>
        <end position="369"/>
    </location>
</feature>
<feature type="compositionally biased region" description="Polar residues" evidence="9">
    <location>
        <begin position="342"/>
        <end position="355"/>
    </location>
</feature>
<feature type="domain" description="RUN" evidence="10">
    <location>
        <begin position="49"/>
        <end position="192"/>
    </location>
</feature>
<keyword evidence="2" id="KW-0597">Phosphoprotein</keyword>
<feature type="compositionally biased region" description="Polar residues" evidence="9">
    <location>
        <begin position="424"/>
        <end position="433"/>
    </location>
</feature>
<keyword evidence="5" id="KW-0967">Endosome</keyword>
<dbReference type="CDD" id="cd17679">
    <property type="entry name" value="RUN_PLEKHM1"/>
    <property type="match status" value="1"/>
</dbReference>
<dbReference type="GO" id="GO:0006914">
    <property type="term" value="P:autophagy"/>
    <property type="evidence" value="ECO:0007669"/>
    <property type="project" value="UniProtKB-KW"/>
</dbReference>
<dbReference type="InterPro" id="IPR047326">
    <property type="entry name" value="RUN_PLEKHM1"/>
</dbReference>
<evidence type="ECO:0000256" key="9">
    <source>
        <dbReference type="SAM" id="MobiDB-lite"/>
    </source>
</evidence>
<dbReference type="AlphaFoldDB" id="A0A0K2T8D6"/>
<evidence type="ECO:0000313" key="11">
    <source>
        <dbReference type="EMBL" id="CDW22273.1"/>
    </source>
</evidence>
<feature type="compositionally biased region" description="Basic and acidic residues" evidence="9">
    <location>
        <begin position="230"/>
        <end position="240"/>
    </location>
</feature>
<dbReference type="CDD" id="cd15489">
    <property type="entry name" value="PHD_SF"/>
    <property type="match status" value="1"/>
</dbReference>
<comment type="subcellular location">
    <subcellularLocation>
        <location evidence="1">Late endosome</location>
    </subcellularLocation>
</comment>
<name>A0A0K2T8D6_LEPSM</name>
<evidence type="ECO:0000256" key="3">
    <source>
        <dbReference type="ARBA" id="ARBA00022723"/>
    </source>
</evidence>
<proteinExistence type="predicted"/>
<evidence type="ECO:0000256" key="5">
    <source>
        <dbReference type="ARBA" id="ARBA00022753"/>
    </source>
</evidence>
<dbReference type="EMBL" id="HACA01004912">
    <property type="protein sequence ID" value="CDW22273.1"/>
    <property type="molecule type" value="Transcribed_RNA"/>
</dbReference>
<accession>A0A0K2T8D6</accession>
<feature type="compositionally biased region" description="Basic and acidic residues" evidence="9">
    <location>
        <begin position="399"/>
        <end position="411"/>
    </location>
</feature>
<keyword evidence="7" id="KW-0862">Zinc</keyword>
<sequence length="777" mass="87089">MPSFLNRVHGAHRNPDAKDGHKIKGRIKERLSDSIKDIQVKYGENGDKIISNRISGQTLSAIEAIFIHGLKDSILGKISFALGPTSGDRSASIPEPSFWLYLLIFSHRQDIDKVNSFSQISTDIGRCRAWIRVVINAGLLTSYLLSMAKDKASSRSYYHAYAFIRDSECLDIAMRLINGLEIFTFDVATNSSILNKWQSAPLAIAGLIEESKIAVAVDASMMLLGHDVQEKEVGEDEGKKAHSSKKSSEPVNTDNEKSSIRPIENSIMRGLLNEEEALRLILQSSTPISGSPVASTTLNVNVLHPSNLSPPSSLHLKSISSFPSMTDIKSNMSPPTADFMTPPNSFLQNSSLSSVKSDDQAQEISKEDSDCTDEEDSDISSSGECDLEQEEDKASNIVEIKEPSISEKGESTEIENTNNHNHTASENNSKARGSFMSDFTSSYHENMERSKGTRLSGFVDAWDPFGRRNYFDSFPESHESLNYGFSSKPDIHMGGLNQLESQYFMSCFDIVTREQGLDDQNWECFNCNKTVGTVFGPYKTCAYSKKYYCTDCHVDDMRLIPYKVVFNWDFTKYPVSKKAKIFLDAIKLEPIINVQSFNCGLFAYSSDLDALFTLRKKVNYQYQYLKVCTQNPNAYLHLEKVVENRPYLVHDVDTYSLTDLEQTFSGVLISLLKSLDKYARSHILTCLICKGHGFICEICRNDKPLYPFELEKISQCEKCFTVFHKECAGSIVTCPKCERIESRNLNWHVSNVRIKKSSSSNFNAVIETVSSSPSSID</sequence>
<keyword evidence="3" id="KW-0479">Metal-binding</keyword>
<evidence type="ECO:0000256" key="2">
    <source>
        <dbReference type="ARBA" id="ARBA00022553"/>
    </source>
</evidence>
<dbReference type="SMART" id="SM00593">
    <property type="entry name" value="RUN"/>
    <property type="match status" value="1"/>
</dbReference>
<organism evidence="11">
    <name type="scientific">Lepeophtheirus salmonis</name>
    <name type="common">Salmon louse</name>
    <name type="synonym">Caligus salmonis</name>
    <dbReference type="NCBI Taxonomy" id="72036"/>
    <lineage>
        <taxon>Eukaryota</taxon>
        <taxon>Metazoa</taxon>
        <taxon>Ecdysozoa</taxon>
        <taxon>Arthropoda</taxon>
        <taxon>Crustacea</taxon>
        <taxon>Multicrustacea</taxon>
        <taxon>Hexanauplia</taxon>
        <taxon>Copepoda</taxon>
        <taxon>Siphonostomatoida</taxon>
        <taxon>Caligidae</taxon>
        <taxon>Lepeophtheirus</taxon>
    </lineage>
</organism>
<keyword evidence="4" id="KW-0677">Repeat</keyword>
<dbReference type="InterPro" id="IPR025258">
    <property type="entry name" value="RH_dom"/>
</dbReference>
<reference evidence="11" key="1">
    <citation type="submission" date="2014-05" db="EMBL/GenBank/DDBJ databases">
        <authorList>
            <person name="Chronopoulou M."/>
        </authorList>
    </citation>
    <scope>NUCLEOTIDE SEQUENCE</scope>
    <source>
        <tissue evidence="11">Whole organism</tissue>
    </source>
</reference>
<dbReference type="Pfam" id="PF02759">
    <property type="entry name" value="RUN"/>
    <property type="match status" value="1"/>
</dbReference>
<dbReference type="GO" id="GO:0005770">
    <property type="term" value="C:late endosome"/>
    <property type="evidence" value="ECO:0007669"/>
    <property type="project" value="UniProtKB-SubCell"/>
</dbReference>
<feature type="region of interest" description="Disordered" evidence="9">
    <location>
        <begin position="1"/>
        <end position="20"/>
    </location>
</feature>
<dbReference type="PANTHER" id="PTHR12326">
    <property type="entry name" value="PLECKSTRIN HOMOLOGY DOMAIN CONTAINING PROTEIN"/>
    <property type="match status" value="1"/>
</dbReference>
<feature type="region of interest" description="Disordered" evidence="9">
    <location>
        <begin position="230"/>
        <end position="262"/>
    </location>
</feature>